<dbReference type="InterPro" id="IPR036388">
    <property type="entry name" value="WH-like_DNA-bd_sf"/>
</dbReference>
<dbReference type="PANTHER" id="PTHR38600">
    <property type="entry name" value="TRANSCRIPTIONAL REGULATORY PROTEIN"/>
    <property type="match status" value="1"/>
</dbReference>
<evidence type="ECO:0000313" key="3">
    <source>
        <dbReference type="Proteomes" id="UP001500320"/>
    </source>
</evidence>
<dbReference type="SMART" id="SM00418">
    <property type="entry name" value="HTH_ARSR"/>
    <property type="match status" value="1"/>
</dbReference>
<keyword evidence="3" id="KW-1185">Reference proteome</keyword>
<dbReference type="Pfam" id="PF12840">
    <property type="entry name" value="HTH_20"/>
    <property type="match status" value="1"/>
</dbReference>
<dbReference type="EMBL" id="BAAAUT010000040">
    <property type="protein sequence ID" value="GAA3150187.1"/>
    <property type="molecule type" value="Genomic_DNA"/>
</dbReference>
<dbReference type="CDD" id="cd00090">
    <property type="entry name" value="HTH_ARSR"/>
    <property type="match status" value="1"/>
</dbReference>
<evidence type="ECO:0000313" key="2">
    <source>
        <dbReference type="EMBL" id="GAA3150187.1"/>
    </source>
</evidence>
<dbReference type="Gene3D" id="1.10.10.10">
    <property type="entry name" value="Winged helix-like DNA-binding domain superfamily/Winged helix DNA-binding domain"/>
    <property type="match status" value="1"/>
</dbReference>
<comment type="caution">
    <text evidence="2">The sequence shown here is derived from an EMBL/GenBank/DDBJ whole genome shotgun (WGS) entry which is preliminary data.</text>
</comment>
<protein>
    <submittedName>
        <fullName evidence="2">Metalloregulator ArsR/SmtB family transcription factor</fullName>
    </submittedName>
</protein>
<name>A0ABP6NJ88_9ACTN</name>
<dbReference type="SUPFAM" id="SSF46785">
    <property type="entry name" value="Winged helix' DNA-binding domain"/>
    <property type="match status" value="1"/>
</dbReference>
<feature type="domain" description="HTH arsR-type" evidence="1">
    <location>
        <begin position="7"/>
        <end position="101"/>
    </location>
</feature>
<gene>
    <name evidence="2" type="ORF">GCM10010466_46650</name>
</gene>
<dbReference type="Proteomes" id="UP001500320">
    <property type="component" value="Unassembled WGS sequence"/>
</dbReference>
<sequence>MATILRCVPKEQERLDQVFQALADPTRRKVIERLVSGPAATSELAEPFDMALPSFTQHLAVLERAGLVTSAKQGRVRTYRLSRAGLEAADGWLAEQRRLWERRLDQFDHFVTTLKEQG</sequence>
<dbReference type="PROSITE" id="PS50987">
    <property type="entry name" value="HTH_ARSR_2"/>
    <property type="match status" value="1"/>
</dbReference>
<dbReference type="InterPro" id="IPR036390">
    <property type="entry name" value="WH_DNA-bd_sf"/>
</dbReference>
<dbReference type="NCBIfam" id="NF033788">
    <property type="entry name" value="HTH_metalloreg"/>
    <property type="match status" value="1"/>
</dbReference>
<proteinExistence type="predicted"/>
<dbReference type="PRINTS" id="PR00778">
    <property type="entry name" value="HTHARSR"/>
</dbReference>
<accession>A0ABP6NJ88</accession>
<dbReference type="InterPro" id="IPR001845">
    <property type="entry name" value="HTH_ArsR_DNA-bd_dom"/>
</dbReference>
<evidence type="ECO:0000259" key="1">
    <source>
        <dbReference type="PROSITE" id="PS50987"/>
    </source>
</evidence>
<dbReference type="InterPro" id="IPR011991">
    <property type="entry name" value="ArsR-like_HTH"/>
</dbReference>
<reference evidence="3" key="1">
    <citation type="journal article" date="2019" name="Int. J. Syst. Evol. Microbiol.">
        <title>The Global Catalogue of Microorganisms (GCM) 10K type strain sequencing project: providing services to taxonomists for standard genome sequencing and annotation.</title>
        <authorList>
            <consortium name="The Broad Institute Genomics Platform"/>
            <consortium name="The Broad Institute Genome Sequencing Center for Infectious Disease"/>
            <person name="Wu L."/>
            <person name="Ma J."/>
        </authorList>
    </citation>
    <scope>NUCLEOTIDE SEQUENCE [LARGE SCALE GENOMIC DNA]</scope>
    <source>
        <strain evidence="3">JCM 9373</strain>
    </source>
</reference>
<organism evidence="2 3">
    <name type="scientific">Planomonospora alba</name>
    <dbReference type="NCBI Taxonomy" id="161354"/>
    <lineage>
        <taxon>Bacteria</taxon>
        <taxon>Bacillati</taxon>
        <taxon>Actinomycetota</taxon>
        <taxon>Actinomycetes</taxon>
        <taxon>Streptosporangiales</taxon>
        <taxon>Streptosporangiaceae</taxon>
        <taxon>Planomonospora</taxon>
    </lineage>
</organism>
<dbReference type="PANTHER" id="PTHR38600:SF2">
    <property type="entry name" value="SLL0088 PROTEIN"/>
    <property type="match status" value="1"/>
</dbReference>